<proteinExistence type="predicted"/>
<protein>
    <recommendedName>
        <fullName evidence="3">Portal protein</fullName>
    </recommendedName>
</protein>
<dbReference type="EMBL" id="LR796844">
    <property type="protein sequence ID" value="CAB4169467.1"/>
    <property type="molecule type" value="Genomic_DNA"/>
</dbReference>
<dbReference type="InterPro" id="IPR009279">
    <property type="entry name" value="Portal_Mu"/>
</dbReference>
<reference evidence="1" key="1">
    <citation type="submission" date="2020-05" db="EMBL/GenBank/DDBJ databases">
        <authorList>
            <person name="Chiriac C."/>
            <person name="Salcher M."/>
            <person name="Ghai R."/>
            <person name="Kavagutti S V."/>
        </authorList>
    </citation>
    <scope>NUCLEOTIDE SEQUENCE</scope>
</reference>
<dbReference type="Pfam" id="PF06074">
    <property type="entry name" value="Portal_Mu"/>
    <property type="match status" value="1"/>
</dbReference>
<sequence>MAYVIIGYDADDMSLDEQAQEVDPFAEYGGTGLPQSGGTINEEWLPQLQRDRAHRAYREMRDNDATVGALLYAIESTVRQVAFEVKPADMTPEAEADKEFIESCISDMSHTWSDFMAEAMSMLVFGWSFHEIVYKVRDGAHPEDSSHDSHFNDGLIGWRKFPIRAQETLDHWELDENGGINGLWQALPTGERCFVPIEKALLFRTTQHKGNPEGRSLLRNAYRSWWFKKRIEDIEAIGVERDLAGLPIIGVPPALFNTQNGQTSEALAEWKRIGRNIRVDDQTCIVYPLAYDVSGNPAIKIELLSTNGSRLFDTSQIIDRYTRSMLMSVLADVILLGHESVGSHALATEKSIYFLRGLQSLIDSISQVFNRYAIPRLFGLNGMVRDSYPEIVAGNLERTDVIALTQAIGELAKAGMPIFPDGNVEQYLRNALGLPDAEEFAGETIAAPTQQEAAQTPEQ</sequence>
<gene>
    <name evidence="2" type="ORF">UFOVP1305_74</name>
    <name evidence="1" type="ORF">UFOVP896_19</name>
</gene>
<evidence type="ECO:0000313" key="1">
    <source>
        <dbReference type="EMBL" id="CAB4169467.1"/>
    </source>
</evidence>
<organism evidence="1">
    <name type="scientific">uncultured Caudovirales phage</name>
    <dbReference type="NCBI Taxonomy" id="2100421"/>
    <lineage>
        <taxon>Viruses</taxon>
        <taxon>Duplodnaviria</taxon>
        <taxon>Heunggongvirae</taxon>
        <taxon>Uroviricota</taxon>
        <taxon>Caudoviricetes</taxon>
        <taxon>Peduoviridae</taxon>
        <taxon>Maltschvirus</taxon>
        <taxon>Maltschvirus maltsch</taxon>
    </lineage>
</organism>
<evidence type="ECO:0000313" key="2">
    <source>
        <dbReference type="EMBL" id="CAB4198359.1"/>
    </source>
</evidence>
<dbReference type="EMBL" id="LR797254">
    <property type="protein sequence ID" value="CAB4198359.1"/>
    <property type="molecule type" value="Genomic_DNA"/>
</dbReference>
<accession>A0A6J5PE45</accession>
<name>A0A6J5PE45_9CAUD</name>
<evidence type="ECO:0008006" key="3">
    <source>
        <dbReference type="Google" id="ProtNLM"/>
    </source>
</evidence>